<dbReference type="SUPFAM" id="SSF160574">
    <property type="entry name" value="BT0923-like"/>
    <property type="match status" value="1"/>
</dbReference>
<gene>
    <name evidence="2" type="ORF">FK178_11285</name>
</gene>
<dbReference type="Proteomes" id="UP000321954">
    <property type="component" value="Chromosome"/>
</dbReference>
<dbReference type="EMBL" id="CP042476">
    <property type="protein sequence ID" value="QED38259.1"/>
    <property type="molecule type" value="Genomic_DNA"/>
</dbReference>
<organism evidence="2 3">
    <name type="scientific">Antarcticibacterium arcticum</name>
    <dbReference type="NCBI Taxonomy" id="2585771"/>
    <lineage>
        <taxon>Bacteria</taxon>
        <taxon>Pseudomonadati</taxon>
        <taxon>Bacteroidota</taxon>
        <taxon>Flavobacteriia</taxon>
        <taxon>Flavobacteriales</taxon>
        <taxon>Flavobacteriaceae</taxon>
        <taxon>Antarcticibacterium</taxon>
    </lineage>
</organism>
<evidence type="ECO:0000313" key="3">
    <source>
        <dbReference type="Proteomes" id="UP000321954"/>
    </source>
</evidence>
<dbReference type="Gene3D" id="3.10.450.360">
    <property type="match status" value="1"/>
</dbReference>
<evidence type="ECO:0008006" key="4">
    <source>
        <dbReference type="Google" id="ProtNLM"/>
    </source>
</evidence>
<keyword evidence="1" id="KW-0732">Signal</keyword>
<name>A0A5B8YQL8_9FLAO</name>
<feature type="signal peptide" evidence="1">
    <location>
        <begin position="1"/>
        <end position="20"/>
    </location>
</feature>
<protein>
    <recommendedName>
        <fullName evidence="4">Beta-lactamase-inhibitor-like PepSY-like domain-containing protein</fullName>
    </recommendedName>
</protein>
<dbReference type="OrthoDB" id="1099258at2"/>
<sequence>MKKLVLSFAAIGLFFTATQAQVVSETTTTTEVSTTEVTVQDDYSQIEVAELPATVTAAITRDFVGAVTQEAWVKEKDGKVVYKIKLNVNGEEQKLYADAEGNWIDKKDKKDKNKDS</sequence>
<dbReference type="KEGG" id="anp:FK178_11285"/>
<reference evidence="2 3" key="1">
    <citation type="submission" date="2019-08" db="EMBL/GenBank/DDBJ databases">
        <title>Antarcticibacterium arcticum sp. nov., a bacterium isolated from marine sediment of the Canadian Beaufort Sea.</title>
        <authorList>
            <person name="Lee Y.M."/>
            <person name="Baek K."/>
            <person name="Lee D.-H."/>
            <person name="Shin S.C."/>
            <person name="Jin Y.K."/>
            <person name="Park Y."/>
        </authorList>
    </citation>
    <scope>NUCLEOTIDE SEQUENCE [LARGE SCALE GENOMIC DNA]</scope>
    <source>
        <strain evidence="2 3">PAMC 28998</strain>
    </source>
</reference>
<evidence type="ECO:0000256" key="1">
    <source>
        <dbReference type="SAM" id="SignalP"/>
    </source>
</evidence>
<accession>A0A5B8YQL8</accession>
<feature type="chain" id="PRO_5023075284" description="Beta-lactamase-inhibitor-like PepSY-like domain-containing protein" evidence="1">
    <location>
        <begin position="21"/>
        <end position="116"/>
    </location>
</feature>
<proteinExistence type="predicted"/>
<dbReference type="RefSeq" id="WP_146835031.1">
    <property type="nucleotide sequence ID" value="NZ_CP042476.1"/>
</dbReference>
<evidence type="ECO:0000313" key="2">
    <source>
        <dbReference type="EMBL" id="QED38259.1"/>
    </source>
</evidence>
<dbReference type="AlphaFoldDB" id="A0A5B8YQL8"/>
<keyword evidence="3" id="KW-1185">Reference proteome</keyword>